<dbReference type="Gene3D" id="2.30.30.790">
    <property type="match status" value="1"/>
</dbReference>
<reference evidence="7 8" key="2">
    <citation type="submission" date="2020-02" db="EMBL/GenBank/DDBJ databases">
        <title>Genome sequences of Thiorhodococcus mannitoliphagus and Thiorhodococcus minor, purple sulfur photosynthetic bacteria in the gammaproteobacterial family, Chromatiaceae.</title>
        <authorList>
            <person name="Aviles F.A."/>
            <person name="Meyer T.E."/>
            <person name="Kyndt J.A."/>
        </authorList>
    </citation>
    <scope>NUCLEOTIDE SEQUENCE [LARGE SCALE GENOMIC DNA]</scope>
    <source>
        <strain evidence="7 8">DSM 18266</strain>
    </source>
</reference>
<evidence type="ECO:0000256" key="6">
    <source>
        <dbReference type="RuleBase" id="RU000559"/>
    </source>
</evidence>
<evidence type="ECO:0000256" key="3">
    <source>
        <dbReference type="ARBA" id="ARBA00023274"/>
    </source>
</evidence>
<keyword evidence="2 5" id="KW-0689">Ribosomal protein</keyword>
<dbReference type="PROSITE" id="PS01015">
    <property type="entry name" value="RIBOSOMAL_L19"/>
    <property type="match status" value="1"/>
</dbReference>
<dbReference type="Pfam" id="PF01245">
    <property type="entry name" value="Ribosomal_L19"/>
    <property type="match status" value="1"/>
</dbReference>
<dbReference type="Proteomes" id="UP000471640">
    <property type="component" value="Unassembled WGS sequence"/>
</dbReference>
<protein>
    <recommendedName>
        <fullName evidence="4 5">Large ribosomal subunit protein bL19</fullName>
    </recommendedName>
</protein>
<dbReference type="HAMAP" id="MF_00402">
    <property type="entry name" value="Ribosomal_bL19"/>
    <property type="match status" value="1"/>
</dbReference>
<evidence type="ECO:0000313" key="7">
    <source>
        <dbReference type="EMBL" id="NEX21176.1"/>
    </source>
</evidence>
<dbReference type="InterPro" id="IPR038657">
    <property type="entry name" value="Ribosomal_bL19_sf"/>
</dbReference>
<dbReference type="InterPro" id="IPR001857">
    <property type="entry name" value="Ribosomal_bL19"/>
</dbReference>
<dbReference type="PIRSF" id="PIRSF002191">
    <property type="entry name" value="Ribosomal_L19"/>
    <property type="match status" value="1"/>
</dbReference>
<comment type="caution">
    <text evidence="7">The sequence shown here is derived from an EMBL/GenBank/DDBJ whole genome shotgun (WGS) entry which is preliminary data.</text>
</comment>
<evidence type="ECO:0000256" key="2">
    <source>
        <dbReference type="ARBA" id="ARBA00022980"/>
    </source>
</evidence>
<comment type="function">
    <text evidence="5 6">This protein is located at the 30S-50S ribosomal subunit interface and may play a role in the structure and function of the aminoacyl-tRNA binding site.</text>
</comment>
<dbReference type="PRINTS" id="PR00061">
    <property type="entry name" value="RIBOSOMALL19"/>
</dbReference>
<comment type="similarity">
    <text evidence="1 5 6">Belongs to the bacterial ribosomal protein bL19 family.</text>
</comment>
<dbReference type="NCBIfam" id="TIGR01024">
    <property type="entry name" value="rplS_bact"/>
    <property type="match status" value="1"/>
</dbReference>
<dbReference type="RefSeq" id="WP_164654275.1">
    <property type="nucleotide sequence ID" value="NZ_JAAIJR010000046.1"/>
</dbReference>
<gene>
    <name evidence="5 7" type="primary">rplS</name>
    <name evidence="7" type="ORF">G3480_12770</name>
</gene>
<dbReference type="EMBL" id="JAAIJR010000046">
    <property type="protein sequence ID" value="NEX21176.1"/>
    <property type="molecule type" value="Genomic_DNA"/>
</dbReference>
<evidence type="ECO:0000313" key="8">
    <source>
        <dbReference type="Proteomes" id="UP000471640"/>
    </source>
</evidence>
<proteinExistence type="inferred from homology"/>
<keyword evidence="3 5" id="KW-0687">Ribonucleoprotein</keyword>
<reference evidence="8" key="1">
    <citation type="journal article" date="2020" name="Microbiol. Resour. Announc.">
        <title>Draft Genome Sequences of Thiorhodococcus mannitoliphagus and Thiorhodococcus minor, Purple Sulfur Photosynthetic Bacteria in the Gammaproteobacterial Family Chromatiaceae.</title>
        <authorList>
            <person name="Aviles F.A."/>
            <person name="Meyer T.E."/>
            <person name="Kyndt J.A."/>
        </authorList>
    </citation>
    <scope>NUCLEOTIDE SEQUENCE [LARGE SCALE GENOMIC DNA]</scope>
    <source>
        <strain evidence="8">DSM 18266</strain>
    </source>
</reference>
<evidence type="ECO:0000256" key="5">
    <source>
        <dbReference type="HAMAP-Rule" id="MF_00402"/>
    </source>
</evidence>
<dbReference type="GO" id="GO:0003735">
    <property type="term" value="F:structural constituent of ribosome"/>
    <property type="evidence" value="ECO:0007669"/>
    <property type="project" value="InterPro"/>
</dbReference>
<dbReference type="GO" id="GO:0006412">
    <property type="term" value="P:translation"/>
    <property type="evidence" value="ECO:0007669"/>
    <property type="project" value="UniProtKB-UniRule"/>
</dbReference>
<dbReference type="AlphaFoldDB" id="A0A6P1DWT0"/>
<accession>A0A6P1DWT0</accession>
<sequence length="114" mass="12940">MSNIIQQLEEEQMNREVPDFAPGDTVVVQVKVTEGNRERLQAFEGVVIAIRNRGLNSSFTVRKISHGEGVERVFQTYSHAVAAIQVKRKGDVRRAKLYYLRGRTGKAARIKEKI</sequence>
<evidence type="ECO:0000256" key="1">
    <source>
        <dbReference type="ARBA" id="ARBA00005781"/>
    </source>
</evidence>
<dbReference type="InterPro" id="IPR008991">
    <property type="entry name" value="Translation_prot_SH3-like_sf"/>
</dbReference>
<dbReference type="GO" id="GO:0022625">
    <property type="term" value="C:cytosolic large ribosomal subunit"/>
    <property type="evidence" value="ECO:0007669"/>
    <property type="project" value="TreeGrafter"/>
</dbReference>
<dbReference type="PANTHER" id="PTHR15680:SF9">
    <property type="entry name" value="LARGE RIBOSOMAL SUBUNIT PROTEIN BL19M"/>
    <property type="match status" value="1"/>
</dbReference>
<dbReference type="PANTHER" id="PTHR15680">
    <property type="entry name" value="RIBOSOMAL PROTEIN L19"/>
    <property type="match status" value="1"/>
</dbReference>
<name>A0A6P1DWT0_9GAMM</name>
<dbReference type="FunFam" id="2.30.30.790:FF:000001">
    <property type="entry name" value="50S ribosomal protein L19"/>
    <property type="match status" value="1"/>
</dbReference>
<keyword evidence="8" id="KW-1185">Reference proteome</keyword>
<dbReference type="InterPro" id="IPR018257">
    <property type="entry name" value="Ribosomal_bL19_CS"/>
</dbReference>
<dbReference type="SUPFAM" id="SSF50104">
    <property type="entry name" value="Translation proteins SH3-like domain"/>
    <property type="match status" value="1"/>
</dbReference>
<evidence type="ECO:0000256" key="4">
    <source>
        <dbReference type="ARBA" id="ARBA00035171"/>
    </source>
</evidence>
<organism evidence="7 8">
    <name type="scientific">Thiorhodococcus mannitoliphagus</name>
    <dbReference type="NCBI Taxonomy" id="329406"/>
    <lineage>
        <taxon>Bacteria</taxon>
        <taxon>Pseudomonadati</taxon>
        <taxon>Pseudomonadota</taxon>
        <taxon>Gammaproteobacteria</taxon>
        <taxon>Chromatiales</taxon>
        <taxon>Chromatiaceae</taxon>
        <taxon>Thiorhodococcus</taxon>
    </lineage>
</organism>